<dbReference type="Proteomes" id="UP000276733">
    <property type="component" value="Unassembled WGS sequence"/>
</dbReference>
<gene>
    <name evidence="8" type="ORF">NCTC11458_00517</name>
</gene>
<name>A0A7Z9CAV0_CAPOC</name>
<dbReference type="AlphaFoldDB" id="A0A7Z9CAV0"/>
<comment type="subcellular location">
    <subcellularLocation>
        <location evidence="1">Cell outer membrane</location>
    </subcellularLocation>
</comment>
<evidence type="ECO:0000259" key="7">
    <source>
        <dbReference type="Pfam" id="PF14322"/>
    </source>
</evidence>
<evidence type="ECO:0000256" key="1">
    <source>
        <dbReference type="ARBA" id="ARBA00004442"/>
    </source>
</evidence>
<evidence type="ECO:0000256" key="2">
    <source>
        <dbReference type="ARBA" id="ARBA00006275"/>
    </source>
</evidence>
<dbReference type="Pfam" id="PF07980">
    <property type="entry name" value="SusD_RagB"/>
    <property type="match status" value="1"/>
</dbReference>
<dbReference type="EMBL" id="UYIQ01000001">
    <property type="protein sequence ID" value="VDG81231.1"/>
    <property type="molecule type" value="Genomic_DNA"/>
</dbReference>
<keyword evidence="4" id="KW-0472">Membrane</keyword>
<evidence type="ECO:0000256" key="5">
    <source>
        <dbReference type="ARBA" id="ARBA00023237"/>
    </source>
</evidence>
<dbReference type="SUPFAM" id="SSF48452">
    <property type="entry name" value="TPR-like"/>
    <property type="match status" value="1"/>
</dbReference>
<evidence type="ECO:0000256" key="3">
    <source>
        <dbReference type="ARBA" id="ARBA00022729"/>
    </source>
</evidence>
<reference evidence="8 9" key="1">
    <citation type="submission" date="2018-11" db="EMBL/GenBank/DDBJ databases">
        <authorList>
            <consortium name="Pathogen Informatics"/>
        </authorList>
    </citation>
    <scope>NUCLEOTIDE SEQUENCE [LARGE SCALE GENOMIC DNA]</scope>
    <source>
        <strain evidence="8 9">NCTC11458</strain>
    </source>
</reference>
<dbReference type="InterPro" id="IPR011990">
    <property type="entry name" value="TPR-like_helical_dom_sf"/>
</dbReference>
<dbReference type="RefSeq" id="WP_181831025.1">
    <property type="nucleotide sequence ID" value="NZ_UYIQ01000001.1"/>
</dbReference>
<organism evidence="8 9">
    <name type="scientific">Capnocytophaga ochracea</name>
    <dbReference type="NCBI Taxonomy" id="1018"/>
    <lineage>
        <taxon>Bacteria</taxon>
        <taxon>Pseudomonadati</taxon>
        <taxon>Bacteroidota</taxon>
        <taxon>Flavobacteriia</taxon>
        <taxon>Flavobacteriales</taxon>
        <taxon>Flavobacteriaceae</taxon>
        <taxon>Capnocytophaga</taxon>
    </lineage>
</organism>
<comment type="similarity">
    <text evidence="2">Belongs to the SusD family.</text>
</comment>
<dbReference type="Pfam" id="PF14322">
    <property type="entry name" value="SusD-like_3"/>
    <property type="match status" value="1"/>
</dbReference>
<dbReference type="InterPro" id="IPR012944">
    <property type="entry name" value="SusD_RagB_dom"/>
</dbReference>
<proteinExistence type="inferred from homology"/>
<keyword evidence="3" id="KW-0732">Signal</keyword>
<dbReference type="GO" id="GO:0009279">
    <property type="term" value="C:cell outer membrane"/>
    <property type="evidence" value="ECO:0007669"/>
    <property type="project" value="UniProtKB-SubCell"/>
</dbReference>
<feature type="domain" description="SusD-like N-terminal" evidence="7">
    <location>
        <begin position="27"/>
        <end position="211"/>
    </location>
</feature>
<evidence type="ECO:0000313" key="8">
    <source>
        <dbReference type="EMBL" id="VDG81231.1"/>
    </source>
</evidence>
<evidence type="ECO:0000313" key="9">
    <source>
        <dbReference type="Proteomes" id="UP000276733"/>
    </source>
</evidence>
<evidence type="ECO:0000256" key="4">
    <source>
        <dbReference type="ARBA" id="ARBA00023136"/>
    </source>
</evidence>
<dbReference type="InterPro" id="IPR033985">
    <property type="entry name" value="SusD-like_N"/>
</dbReference>
<keyword evidence="5" id="KW-0998">Cell outer membrane</keyword>
<feature type="domain" description="RagB/SusD" evidence="6">
    <location>
        <begin position="286"/>
        <end position="564"/>
    </location>
</feature>
<protein>
    <submittedName>
        <fullName evidence="8">SusD family</fullName>
    </submittedName>
</protein>
<comment type="caution">
    <text evidence="8">The sequence shown here is derived from an EMBL/GenBank/DDBJ whole genome shotgun (WGS) entry which is preliminary data.</text>
</comment>
<dbReference type="Gene3D" id="1.25.40.390">
    <property type="match status" value="1"/>
</dbReference>
<accession>A0A7Z9CAV0</accession>
<evidence type="ECO:0000259" key="6">
    <source>
        <dbReference type="Pfam" id="PF07980"/>
    </source>
</evidence>
<sequence>MKRIYKHITFIGLLGALLSQISCKNDDFLDKYPPDAFNEKGYFNSDEDLKIFANRFYGGLPVQFFYNDNDSDNMAPKNMNSFLAGTYTIPATGGGWSINDWNGIYNCNFFLDNYNRSTGSKKEQYAAEVRFFRALYYWNKVKTFGDVPLILTKVNDASPIIFGPRVAHKQVMDKVMEDMNFAIQNLPEKAQAEAGRLHKDAALALKSRVALWEGTYRKYHTLGDESSWLQAAVEASESLINSGRYSVYTTGNPDKDYRNLFIQQDLSRNSEAIFYRTYIKGTGTHGYTRTAGENSTGCSKDFMESYLFTDGLPIGTTTFTYDDSTPASEATNRDPRYAQTVATPGFVWTENSDPAKRQVVTLPAVGTGQTSTGYWLIKGRSSDPEQWIANQSDLDLFIFRYAEILLNFAEAKYELGSLSQADLDKTINKLRDRVAMPHLTTAVTADTHAINYGYTVTPLLYEIRRERRVELIGEGFRIDDIKRWKAGKLIENPKIIRGMKLNAALKAQYPANSGVSNLPVDSDNYLIIYPSITAGHHTWNDKLYLYPLPIDQIQLVKYTQNPGW</sequence>